<dbReference type="STRING" id="448.Lery_2463"/>
<keyword evidence="8" id="KW-1185">Reference proteome</keyword>
<dbReference type="InterPro" id="IPR043128">
    <property type="entry name" value="Rev_trsase/Diguanyl_cyclase"/>
</dbReference>
<keyword evidence="3" id="KW-0973">c-di-GMP</keyword>
<evidence type="ECO:0000313" key="7">
    <source>
        <dbReference type="EMBL" id="KTC94296.1"/>
    </source>
</evidence>
<dbReference type="SUPFAM" id="SSF55073">
    <property type="entry name" value="Nucleotide cyclase"/>
    <property type="match status" value="1"/>
</dbReference>
<dbReference type="PANTHER" id="PTHR33121">
    <property type="entry name" value="CYCLIC DI-GMP PHOSPHODIESTERASE PDEF"/>
    <property type="match status" value="1"/>
</dbReference>
<dbReference type="EMBL" id="LNYA01000034">
    <property type="protein sequence ID" value="KTC94296.1"/>
    <property type="molecule type" value="Genomic_DNA"/>
</dbReference>
<dbReference type="PROSITE" id="PS50887">
    <property type="entry name" value="GGDEF"/>
    <property type="match status" value="1"/>
</dbReference>
<feature type="domain" description="EAL" evidence="5">
    <location>
        <begin position="178"/>
        <end position="432"/>
    </location>
</feature>
<comment type="caution">
    <text evidence="7">The sequence shown here is derived from an EMBL/GenBank/DDBJ whole genome shotgun (WGS) entry which is preliminary data.</text>
</comment>
<dbReference type="GO" id="GO:0071732">
    <property type="term" value="P:cellular response to nitric oxide"/>
    <property type="evidence" value="ECO:0007669"/>
    <property type="project" value="UniProtKB-ARBA"/>
</dbReference>
<accession>A0A0W0TFB3</accession>
<evidence type="ECO:0000256" key="4">
    <source>
        <dbReference type="ARBA" id="ARBA00051114"/>
    </source>
</evidence>
<dbReference type="SMART" id="SM00267">
    <property type="entry name" value="GGDEF"/>
    <property type="match status" value="1"/>
</dbReference>
<dbReference type="InterPro" id="IPR000160">
    <property type="entry name" value="GGDEF_dom"/>
</dbReference>
<dbReference type="InterPro" id="IPR001633">
    <property type="entry name" value="EAL_dom"/>
</dbReference>
<dbReference type="PANTHER" id="PTHR33121:SF70">
    <property type="entry name" value="SIGNALING PROTEIN YKOW"/>
    <property type="match status" value="1"/>
</dbReference>
<evidence type="ECO:0000256" key="2">
    <source>
        <dbReference type="ARBA" id="ARBA00012282"/>
    </source>
</evidence>
<evidence type="ECO:0000313" key="8">
    <source>
        <dbReference type="Proteomes" id="UP000054773"/>
    </source>
</evidence>
<dbReference type="Gene3D" id="3.20.20.450">
    <property type="entry name" value="EAL domain"/>
    <property type="match status" value="1"/>
</dbReference>
<evidence type="ECO:0000259" key="5">
    <source>
        <dbReference type="PROSITE" id="PS50883"/>
    </source>
</evidence>
<dbReference type="InterPro" id="IPR050706">
    <property type="entry name" value="Cyclic-di-GMP_PDE-like"/>
</dbReference>
<dbReference type="Pfam" id="PF00563">
    <property type="entry name" value="EAL"/>
    <property type="match status" value="1"/>
</dbReference>
<dbReference type="CDD" id="cd01949">
    <property type="entry name" value="GGDEF"/>
    <property type="match status" value="1"/>
</dbReference>
<dbReference type="FunFam" id="3.20.20.450:FF:000001">
    <property type="entry name" value="Cyclic di-GMP phosphodiesterase yahA"/>
    <property type="match status" value="1"/>
</dbReference>
<feature type="domain" description="GGDEF" evidence="6">
    <location>
        <begin position="35"/>
        <end position="169"/>
    </location>
</feature>
<dbReference type="PATRIC" id="fig|448.7.peg.2589"/>
<evidence type="ECO:0000256" key="3">
    <source>
        <dbReference type="ARBA" id="ARBA00022636"/>
    </source>
</evidence>
<gene>
    <name evidence="7" type="ORF">Lery_2463</name>
</gene>
<protein>
    <recommendedName>
        <fullName evidence="2">cyclic-guanylate-specific phosphodiesterase</fullName>
        <ecNumber evidence="2">3.1.4.52</ecNumber>
    </recommendedName>
</protein>
<dbReference type="OrthoDB" id="9799509at2"/>
<dbReference type="Gene3D" id="3.30.70.270">
    <property type="match status" value="1"/>
</dbReference>
<dbReference type="RefSeq" id="WP_058527560.1">
    <property type="nucleotide sequence ID" value="NZ_CAAAHY010000003.1"/>
</dbReference>
<evidence type="ECO:0000259" key="6">
    <source>
        <dbReference type="PROSITE" id="PS50887"/>
    </source>
</evidence>
<organism evidence="7 8">
    <name type="scientific">Legionella erythra</name>
    <dbReference type="NCBI Taxonomy" id="448"/>
    <lineage>
        <taxon>Bacteria</taxon>
        <taxon>Pseudomonadati</taxon>
        <taxon>Pseudomonadota</taxon>
        <taxon>Gammaproteobacteria</taxon>
        <taxon>Legionellales</taxon>
        <taxon>Legionellaceae</taxon>
        <taxon>Legionella</taxon>
    </lineage>
</organism>
<comment type="catalytic activity">
    <reaction evidence="4">
        <text>3',3'-c-di-GMP + H2O = 5'-phosphoguanylyl(3'-&gt;5')guanosine + H(+)</text>
        <dbReference type="Rhea" id="RHEA:24902"/>
        <dbReference type="ChEBI" id="CHEBI:15377"/>
        <dbReference type="ChEBI" id="CHEBI:15378"/>
        <dbReference type="ChEBI" id="CHEBI:58754"/>
        <dbReference type="ChEBI" id="CHEBI:58805"/>
        <dbReference type="EC" id="3.1.4.52"/>
    </reaction>
    <physiologicalReaction direction="left-to-right" evidence="4">
        <dbReference type="Rhea" id="RHEA:24903"/>
    </physiologicalReaction>
</comment>
<dbReference type="SUPFAM" id="SSF141868">
    <property type="entry name" value="EAL domain-like"/>
    <property type="match status" value="1"/>
</dbReference>
<dbReference type="InterPro" id="IPR029787">
    <property type="entry name" value="Nucleotide_cyclase"/>
</dbReference>
<comment type="cofactor">
    <cofactor evidence="1">
        <name>Mg(2+)</name>
        <dbReference type="ChEBI" id="CHEBI:18420"/>
    </cofactor>
</comment>
<dbReference type="GO" id="GO:0071111">
    <property type="term" value="F:cyclic-guanylate-specific phosphodiesterase activity"/>
    <property type="evidence" value="ECO:0007669"/>
    <property type="project" value="UniProtKB-EC"/>
</dbReference>
<dbReference type="PROSITE" id="PS50883">
    <property type="entry name" value="EAL"/>
    <property type="match status" value="1"/>
</dbReference>
<dbReference type="Proteomes" id="UP000054773">
    <property type="component" value="Unassembled WGS sequence"/>
</dbReference>
<proteinExistence type="predicted"/>
<name>A0A0W0TFB3_LEGER</name>
<dbReference type="InterPro" id="IPR035919">
    <property type="entry name" value="EAL_sf"/>
</dbReference>
<dbReference type="SMART" id="SM00052">
    <property type="entry name" value="EAL"/>
    <property type="match status" value="1"/>
</dbReference>
<dbReference type="FunFam" id="3.30.70.270:FF:000001">
    <property type="entry name" value="Diguanylate cyclase domain protein"/>
    <property type="match status" value="1"/>
</dbReference>
<dbReference type="Pfam" id="PF00990">
    <property type="entry name" value="GGDEF"/>
    <property type="match status" value="1"/>
</dbReference>
<evidence type="ECO:0000256" key="1">
    <source>
        <dbReference type="ARBA" id="ARBA00001946"/>
    </source>
</evidence>
<dbReference type="AlphaFoldDB" id="A0A0W0TFB3"/>
<sequence length="450" mass="52016">MQYLANYDLLTGLANRNQFNNQLPFIIERCLRQKLSLAVIFLDLDEFKQINDAWGHSYGDLLLRQLAKRLRKNLRKGDNIYRLGGDEFIVVVDGHITEEQVGYLADKIIAILAEPFILNEYKCQMSTSIGISFAHFDTMRPAEQLSKEADIAMYNAKKNGRNTYQFYRAEYQDDVLRYTHLTLDLYEALSNNQFKLQYQPLISLDGDVMMGVEALLRWYHPQWGNIPPKVFIPLAEKNGLINSIGEWVMRQACQQSRQWQDQGYAPIRMAINIAISQLQHPHFVDTMKAIIAETQVDPSRLELEISESSITTNFHECAQKMSELKATGVHFVIDDFGTGYSNLGYLKHFPFDKLKIDKLFIDEITSNNNEQYIVEAIINLAKQMNLEVLAEGVETREQLKYLRKHHSDQVQGFYYSEPLDVGECTDLLAQGNKWNPLVKKNNNKMYNKFG</sequence>
<dbReference type="CDD" id="cd01948">
    <property type="entry name" value="EAL"/>
    <property type="match status" value="1"/>
</dbReference>
<dbReference type="EC" id="3.1.4.52" evidence="2"/>
<dbReference type="NCBIfam" id="TIGR00254">
    <property type="entry name" value="GGDEF"/>
    <property type="match status" value="1"/>
</dbReference>
<reference evidence="7 8" key="1">
    <citation type="submission" date="2015-11" db="EMBL/GenBank/DDBJ databases">
        <title>Genomic analysis of 38 Legionella species identifies large and diverse effector repertoires.</title>
        <authorList>
            <person name="Burstein D."/>
            <person name="Amaro F."/>
            <person name="Zusman T."/>
            <person name="Lifshitz Z."/>
            <person name="Cohen O."/>
            <person name="Gilbert J.A."/>
            <person name="Pupko T."/>
            <person name="Shuman H.A."/>
            <person name="Segal G."/>
        </authorList>
    </citation>
    <scope>NUCLEOTIDE SEQUENCE [LARGE SCALE GENOMIC DNA]</scope>
    <source>
        <strain evidence="7 8">SE-32A-C8</strain>
    </source>
</reference>